<dbReference type="OrthoDB" id="2564497at2759"/>
<gene>
    <name evidence="1" type="ORF">I303_02654</name>
</gene>
<evidence type="ECO:0000313" key="1">
    <source>
        <dbReference type="EMBL" id="OBR86645.1"/>
    </source>
</evidence>
<dbReference type="PANTHER" id="PTHR21310">
    <property type="entry name" value="AMINOGLYCOSIDE PHOSPHOTRANSFERASE-RELATED-RELATED"/>
    <property type="match status" value="1"/>
</dbReference>
<dbReference type="VEuPathDB" id="FungiDB:I303_02654"/>
<dbReference type="InterPro" id="IPR011009">
    <property type="entry name" value="Kinase-like_dom_sf"/>
</dbReference>
<dbReference type="AlphaFoldDB" id="A0A1A6A9B3"/>
<evidence type="ECO:0008006" key="2">
    <source>
        <dbReference type="Google" id="ProtNLM"/>
    </source>
</evidence>
<dbReference type="GeneID" id="28966353"/>
<proteinExistence type="predicted"/>
<reference evidence="1" key="1">
    <citation type="submission" date="2013-07" db="EMBL/GenBank/DDBJ databases">
        <title>The Genome Sequence of Cryptococcus dejecticola CBS10117.</title>
        <authorList>
            <consortium name="The Broad Institute Genome Sequencing Platform"/>
            <person name="Cuomo C."/>
            <person name="Litvintseva A."/>
            <person name="Chen Y."/>
            <person name="Heitman J."/>
            <person name="Sun S."/>
            <person name="Springer D."/>
            <person name="Dromer F."/>
            <person name="Young S.K."/>
            <person name="Zeng Q."/>
            <person name="Gargeya S."/>
            <person name="Fitzgerald M."/>
            <person name="Abouelleil A."/>
            <person name="Alvarado L."/>
            <person name="Berlin A.M."/>
            <person name="Chapman S.B."/>
            <person name="Dewar J."/>
            <person name="Goldberg J."/>
            <person name="Griggs A."/>
            <person name="Gujja S."/>
            <person name="Hansen M."/>
            <person name="Howarth C."/>
            <person name="Imamovic A."/>
            <person name="Larimer J."/>
            <person name="McCowan C."/>
            <person name="Murphy C."/>
            <person name="Pearson M."/>
            <person name="Priest M."/>
            <person name="Roberts A."/>
            <person name="Saif S."/>
            <person name="Shea T."/>
            <person name="Sykes S."/>
            <person name="Wortman J."/>
            <person name="Nusbaum C."/>
            <person name="Birren B."/>
        </authorList>
    </citation>
    <scope>NUCLEOTIDE SEQUENCE [LARGE SCALE GENOMIC DNA]</scope>
    <source>
        <strain evidence="1">CBS 10117</strain>
    </source>
</reference>
<dbReference type="RefSeq" id="XP_018264487.2">
    <property type="nucleotide sequence ID" value="XM_018405993.2"/>
</dbReference>
<sequence>MCNQSFCFYHYDRNSRACHKGKNEKGKCISFGWETWYEPEISQIIQLLDPVLIKAEVESLRPGYKVSKIDIPTSSKRFSAEFQGSCNFHVKINFKEQAEPWIMRIRRRAAHRYPDQPLTINMASEVATIRALRSGDLDVPDAYLRPKDSQLHPKLIYCYQTWVPGDMWRPFYGRDAKSLPLDTTSLHHVECVAQWFITMEKVKFDMVGSLAHSDDEREAMIHVGPLIERHPAFTTPPYFQGPFRTAKNRWVASIDKRLERILAGVECQPRTEIVLYLIYLEAKQLVEGCAELEDIGPFYIKHDDDRFDHIRANPDGEVTGILDWEWAYTTNEAEAFAAPSGWVSEDYRAGSNDTLSPREMALIEAYIKDGRSDLADYVKSGRKYHRLVDLLRYDDPSVIRFNALERAFLDLPDSHTEQSNTVEEWVAIRKEKYKDDEDWKNLLKLLLFK</sequence>
<dbReference type="InterPro" id="IPR051678">
    <property type="entry name" value="AGP_Transferase"/>
</dbReference>
<name>A0A1A6A9B3_9TREE</name>
<dbReference type="SUPFAM" id="SSF56112">
    <property type="entry name" value="Protein kinase-like (PK-like)"/>
    <property type="match status" value="1"/>
</dbReference>
<accession>A0A1A6A9B3</accession>
<dbReference type="EMBL" id="KI894029">
    <property type="protein sequence ID" value="OBR86645.1"/>
    <property type="molecule type" value="Genomic_DNA"/>
</dbReference>
<protein>
    <recommendedName>
        <fullName evidence="2">Aminoglycoside phosphotransferase domain-containing protein</fullName>
    </recommendedName>
</protein>
<organism evidence="1">
    <name type="scientific">Kwoniella dejecticola CBS 10117</name>
    <dbReference type="NCBI Taxonomy" id="1296121"/>
    <lineage>
        <taxon>Eukaryota</taxon>
        <taxon>Fungi</taxon>
        <taxon>Dikarya</taxon>
        <taxon>Basidiomycota</taxon>
        <taxon>Agaricomycotina</taxon>
        <taxon>Tremellomycetes</taxon>
        <taxon>Tremellales</taxon>
        <taxon>Cryptococcaceae</taxon>
        <taxon>Kwoniella</taxon>
    </lineage>
</organism>
<dbReference type="KEGG" id="kdj:28966353"/>
<dbReference type="PANTHER" id="PTHR21310:SF15">
    <property type="entry name" value="AMINOGLYCOSIDE PHOSPHOTRANSFERASE DOMAIN-CONTAINING PROTEIN"/>
    <property type="match status" value="1"/>
</dbReference>
<dbReference type="STRING" id="1296121.A0A1A6A9B3"/>